<proteinExistence type="predicted"/>
<dbReference type="AlphaFoldDB" id="A0A1D8S2P1"/>
<organism evidence="1 2">
    <name type="scientific">Halodesulfurarchaeum formicicum</name>
    <dbReference type="NCBI Taxonomy" id="1873524"/>
    <lineage>
        <taxon>Archaea</taxon>
        <taxon>Methanobacteriati</taxon>
        <taxon>Methanobacteriota</taxon>
        <taxon>Stenosarchaea group</taxon>
        <taxon>Halobacteria</taxon>
        <taxon>Halobacteriales</taxon>
        <taxon>Halobacteriaceae</taxon>
        <taxon>Halodesulfurarchaeum</taxon>
    </lineage>
</organism>
<dbReference type="EMBL" id="CP016070">
    <property type="protein sequence ID" value="AOW79620.1"/>
    <property type="molecule type" value="Genomic_DNA"/>
</dbReference>
<evidence type="ECO:0000313" key="1">
    <source>
        <dbReference type="EMBL" id="AOW79620.1"/>
    </source>
</evidence>
<accession>A0A1D8S2P1</accession>
<sequence>MVDHNGVEVGTVDDVRNGDLYVKVGPDADSETLSELHWDGTVNKEVHRLPDQYVSDITDTTVRITI</sequence>
<dbReference type="Proteomes" id="UP000185608">
    <property type="component" value="Chromosome"/>
</dbReference>
<protein>
    <recommendedName>
        <fullName evidence="3">PRC-barrel domain-containing protein</fullName>
    </recommendedName>
</protein>
<reference evidence="1 2" key="1">
    <citation type="submission" date="2016-06" db="EMBL/GenBank/DDBJ databases">
        <title>Discovery of anaerobic lithoheterotrophic haloarchaeon capable of sulfur respiration by hydrogen and formate.</title>
        <authorList>
            <person name="Sorokin D.Y."/>
            <person name="Kublanov I.V."/>
            <person name="Roman P."/>
            <person name="Sinninghe Damste J.S."/>
            <person name="Golyshin P.N."/>
            <person name="Rojo D."/>
            <person name="Ciordia S."/>
            <person name="Mena Md.C."/>
            <person name="Ferrer M."/>
            <person name="Smedile F."/>
            <person name="Messina E."/>
            <person name="La Cono V."/>
            <person name="Yakimov M.M."/>
        </authorList>
    </citation>
    <scope>NUCLEOTIDE SEQUENCE [LARGE SCALE GENOMIC DNA]</scope>
    <source>
        <strain evidence="1 2">HTSR1</strain>
    </source>
</reference>
<evidence type="ECO:0000313" key="2">
    <source>
        <dbReference type="Proteomes" id="UP000185608"/>
    </source>
</evidence>
<name>A0A1D8S2P1_9EURY</name>
<evidence type="ECO:0008006" key="3">
    <source>
        <dbReference type="Google" id="ProtNLM"/>
    </source>
</evidence>
<gene>
    <name evidence="1" type="ORF">HTSR_0420</name>
</gene>
<dbReference type="KEGG" id="halh:HTSR_0420"/>